<protein>
    <submittedName>
        <fullName evidence="1">Uncharacterized protein</fullName>
    </submittedName>
</protein>
<dbReference type="AlphaFoldDB" id="E2B0U9"/>
<sequence>NESAGQTGTIAALRTHLFNLGLAERKDSQLCGEEKEDSIHILCYCPALALRRY</sequence>
<gene>
    <name evidence="1" type="ORF">EAG_04857</name>
</gene>
<feature type="non-terminal residue" evidence="1">
    <location>
        <position position="1"/>
    </location>
</feature>
<accession>E2B0U9</accession>
<name>E2B0U9_CAMFO</name>
<organism evidence="2">
    <name type="scientific">Camponotus floridanus</name>
    <name type="common">Florida carpenter ant</name>
    <dbReference type="NCBI Taxonomy" id="104421"/>
    <lineage>
        <taxon>Eukaryota</taxon>
        <taxon>Metazoa</taxon>
        <taxon>Ecdysozoa</taxon>
        <taxon>Arthropoda</taxon>
        <taxon>Hexapoda</taxon>
        <taxon>Insecta</taxon>
        <taxon>Pterygota</taxon>
        <taxon>Neoptera</taxon>
        <taxon>Endopterygota</taxon>
        <taxon>Hymenoptera</taxon>
        <taxon>Apocrita</taxon>
        <taxon>Aculeata</taxon>
        <taxon>Formicoidea</taxon>
        <taxon>Formicidae</taxon>
        <taxon>Formicinae</taxon>
        <taxon>Camponotus</taxon>
    </lineage>
</organism>
<proteinExistence type="predicted"/>
<keyword evidence="2" id="KW-1185">Reference proteome</keyword>
<dbReference type="InParanoid" id="E2B0U9"/>
<evidence type="ECO:0000313" key="1">
    <source>
        <dbReference type="EMBL" id="EFN60690.1"/>
    </source>
</evidence>
<dbReference type="Proteomes" id="UP000000311">
    <property type="component" value="Unassembled WGS sequence"/>
</dbReference>
<feature type="non-terminal residue" evidence="1">
    <location>
        <position position="53"/>
    </location>
</feature>
<evidence type="ECO:0000313" key="2">
    <source>
        <dbReference type="Proteomes" id="UP000000311"/>
    </source>
</evidence>
<reference evidence="1 2" key="1">
    <citation type="journal article" date="2010" name="Science">
        <title>Genomic comparison of the ants Camponotus floridanus and Harpegnathos saltator.</title>
        <authorList>
            <person name="Bonasio R."/>
            <person name="Zhang G."/>
            <person name="Ye C."/>
            <person name="Mutti N.S."/>
            <person name="Fang X."/>
            <person name="Qin N."/>
            <person name="Donahue G."/>
            <person name="Yang P."/>
            <person name="Li Q."/>
            <person name="Li C."/>
            <person name="Zhang P."/>
            <person name="Huang Z."/>
            <person name="Berger S.L."/>
            <person name="Reinberg D."/>
            <person name="Wang J."/>
            <person name="Liebig J."/>
        </authorList>
    </citation>
    <scope>NUCLEOTIDE SEQUENCE [LARGE SCALE GENOMIC DNA]</scope>
    <source>
        <strain evidence="2">C129</strain>
    </source>
</reference>
<dbReference type="EMBL" id="GL444693">
    <property type="protein sequence ID" value="EFN60690.1"/>
    <property type="molecule type" value="Genomic_DNA"/>
</dbReference>